<feature type="non-terminal residue" evidence="1">
    <location>
        <position position="1"/>
    </location>
</feature>
<protein>
    <submittedName>
        <fullName evidence="1">2323_t:CDS:1</fullName>
    </submittedName>
</protein>
<evidence type="ECO:0000313" key="2">
    <source>
        <dbReference type="Proteomes" id="UP000789920"/>
    </source>
</evidence>
<keyword evidence="2" id="KW-1185">Reference proteome</keyword>
<organism evidence="1 2">
    <name type="scientific">Racocetra persica</name>
    <dbReference type="NCBI Taxonomy" id="160502"/>
    <lineage>
        <taxon>Eukaryota</taxon>
        <taxon>Fungi</taxon>
        <taxon>Fungi incertae sedis</taxon>
        <taxon>Mucoromycota</taxon>
        <taxon>Glomeromycotina</taxon>
        <taxon>Glomeromycetes</taxon>
        <taxon>Diversisporales</taxon>
        <taxon>Gigasporaceae</taxon>
        <taxon>Racocetra</taxon>
    </lineage>
</organism>
<dbReference type="EMBL" id="CAJVQC010094292">
    <property type="protein sequence ID" value="CAG8827719.1"/>
    <property type="molecule type" value="Genomic_DNA"/>
</dbReference>
<name>A0ACA9S5Q2_9GLOM</name>
<accession>A0ACA9S5Q2</accession>
<gene>
    <name evidence="1" type="ORF">RPERSI_LOCUS27048</name>
</gene>
<dbReference type="Proteomes" id="UP000789920">
    <property type="component" value="Unassembled WGS sequence"/>
</dbReference>
<comment type="caution">
    <text evidence="1">The sequence shown here is derived from an EMBL/GenBank/DDBJ whole genome shotgun (WGS) entry which is preliminary data.</text>
</comment>
<proteinExistence type="predicted"/>
<evidence type="ECO:0000313" key="1">
    <source>
        <dbReference type="EMBL" id="CAG8827719.1"/>
    </source>
</evidence>
<sequence length="61" mass="6734">YVALIGKQGKNSLFSKKLSKCISTIKLAYTEACVNESLRLISTVLYTLRCVIDDGNACDFN</sequence>
<reference evidence="1" key="1">
    <citation type="submission" date="2021-06" db="EMBL/GenBank/DDBJ databases">
        <authorList>
            <person name="Kallberg Y."/>
            <person name="Tangrot J."/>
            <person name="Rosling A."/>
        </authorList>
    </citation>
    <scope>NUCLEOTIDE SEQUENCE</scope>
    <source>
        <strain evidence="1">MA461A</strain>
    </source>
</reference>